<dbReference type="Proteomes" id="UP000198211">
    <property type="component" value="Unassembled WGS sequence"/>
</dbReference>
<evidence type="ECO:0000313" key="9">
    <source>
        <dbReference type="Proteomes" id="UP000198211"/>
    </source>
</evidence>
<evidence type="ECO:0000256" key="4">
    <source>
        <dbReference type="ARBA" id="ARBA00022525"/>
    </source>
</evidence>
<evidence type="ECO:0000256" key="6">
    <source>
        <dbReference type="ARBA" id="ARBA00023026"/>
    </source>
</evidence>
<protein>
    <submittedName>
        <fullName evidence="8">RxLR effector protein</fullName>
    </submittedName>
</protein>
<evidence type="ECO:0000256" key="5">
    <source>
        <dbReference type="ARBA" id="ARBA00022729"/>
    </source>
</evidence>
<proteinExistence type="inferred from homology"/>
<sequence length="774" mass="88482">MTAVLVVCSNAALDSNIAAFSLPIDDQENDANRRFLRAENAVDEEDERGFSFKSLFGIEKLTGVFKSKVTPKNLWDWAKKEKSPEYVFLKLKLDKAGNKLFDNPDINVWAAYTNAIAKGNPEAMMVRTLKTRYSDDVLSEMVIAAKKVPNTNSVATKLQEGQVQAWLQQMKWPDDVFQLLKLNKAGDDVLTSPEFAIWTNYMTAFNSKLKDKKKQSTLFGTLTAHYNDQALVKIINKAETVPDTAKIAQRLELQQVETWLKKGKTPNDLYTLLWLDHAGDELMKNPRFETWLKFTNYYNINNPEEAKLAIVRLLEHVEEDKIASMLVAARKTPLSRTADKQLEKLQAEQFQLWLHGLKIKDPKPEFVGGKDPFEGNTNPDSVFKWLELDKAGDDLLTNPQFTYWLQYVHDFNRQPVNIEEGIASSINIIRKYFDDDLVLAKMIHAATKDPKTQKLAQRMELDLLKGWMINPNSPDAVFLRLKLDEAGENVFQSPFWKMYTEFLERYNKANPKTTQFTMVSAFRRISGDEELAKLLMAAEKVPSTKELATKLQAKQMEAWFTADLGPGKVFTALNLDDTLDDALANPLLKTYITYLDEFNVKFPDNKVSIIDTFRTNFGDKSVAKMLVSTDKLDTKFQADQIRRWLAGKEAPEEVFAVLKFDDAVDGFLANPVLNFWSRYLTDFNAKFPRDKVSMIETFRVFYGDEALSKALIAAKEVKETKKIASDLQASLINTWLLAKYRPNEVSIRLRAEATDDATANILKTYETKFKEMYP</sequence>
<comment type="similarity">
    <text evidence="3">Belongs to the RxLR effector family.</text>
</comment>
<keyword evidence="9" id="KW-1185">Reference proteome</keyword>
<feature type="domain" description="RxLR effector PexRD54 WY" evidence="7">
    <location>
        <begin position="376"/>
        <end position="408"/>
    </location>
</feature>
<dbReference type="Pfam" id="PF16810">
    <property type="entry name" value="RXLR"/>
    <property type="match status" value="1"/>
</dbReference>
<evidence type="ECO:0000256" key="3">
    <source>
        <dbReference type="ARBA" id="ARBA00010400"/>
    </source>
</evidence>
<name>A0A225VQE4_9STRA</name>
<dbReference type="AlphaFoldDB" id="A0A225VQE4"/>
<dbReference type="OrthoDB" id="122386at2759"/>
<dbReference type="Pfam" id="PF22748">
    <property type="entry name" value="PexRD54_WY"/>
    <property type="match status" value="3"/>
</dbReference>
<evidence type="ECO:0000256" key="1">
    <source>
        <dbReference type="ARBA" id="ARBA00004340"/>
    </source>
</evidence>
<dbReference type="InterPro" id="IPR054463">
    <property type="entry name" value="PexRD54_WY"/>
</dbReference>
<comment type="caution">
    <text evidence="8">The sequence shown here is derived from an EMBL/GenBank/DDBJ whole genome shotgun (WGS) entry which is preliminary data.</text>
</comment>
<feature type="domain" description="RxLR effector PexRD54 WY" evidence="7">
    <location>
        <begin position="255"/>
        <end position="294"/>
    </location>
</feature>
<keyword evidence="6" id="KW-0843">Virulence</keyword>
<evidence type="ECO:0000259" key="7">
    <source>
        <dbReference type="Pfam" id="PF22748"/>
    </source>
</evidence>
<dbReference type="EMBL" id="NBNE01003439">
    <property type="protein sequence ID" value="OWZ07686.1"/>
    <property type="molecule type" value="Genomic_DNA"/>
</dbReference>
<keyword evidence="5" id="KW-0732">Signal</keyword>
<evidence type="ECO:0000256" key="2">
    <source>
        <dbReference type="ARBA" id="ARBA00004613"/>
    </source>
</evidence>
<keyword evidence="4" id="KW-0964">Secreted</keyword>
<dbReference type="GO" id="GO:0005576">
    <property type="term" value="C:extracellular region"/>
    <property type="evidence" value="ECO:0007669"/>
    <property type="project" value="UniProtKB-SubCell"/>
</dbReference>
<evidence type="ECO:0000313" key="8">
    <source>
        <dbReference type="EMBL" id="OWZ07686.1"/>
    </source>
</evidence>
<accession>A0A225VQE4</accession>
<gene>
    <name evidence="8" type="ORF">PHMEG_00019892</name>
</gene>
<comment type="subcellular location">
    <subcellularLocation>
        <location evidence="1">Host cell</location>
    </subcellularLocation>
    <subcellularLocation>
        <location evidence="2">Secreted</location>
    </subcellularLocation>
</comment>
<dbReference type="GO" id="GO:0043657">
    <property type="term" value="C:host cell"/>
    <property type="evidence" value="ECO:0007669"/>
    <property type="project" value="UniProtKB-SubCell"/>
</dbReference>
<dbReference type="STRING" id="4795.A0A225VQE4"/>
<feature type="domain" description="RxLR effector PexRD54 WY" evidence="7">
    <location>
        <begin position="162"/>
        <end position="201"/>
    </location>
</feature>
<organism evidence="8 9">
    <name type="scientific">Phytophthora megakarya</name>
    <dbReference type="NCBI Taxonomy" id="4795"/>
    <lineage>
        <taxon>Eukaryota</taxon>
        <taxon>Sar</taxon>
        <taxon>Stramenopiles</taxon>
        <taxon>Oomycota</taxon>
        <taxon>Peronosporomycetes</taxon>
        <taxon>Peronosporales</taxon>
        <taxon>Peronosporaceae</taxon>
        <taxon>Phytophthora</taxon>
    </lineage>
</organism>
<dbReference type="InterPro" id="IPR031825">
    <property type="entry name" value="RXLR"/>
</dbReference>
<reference evidence="9" key="1">
    <citation type="submission" date="2017-03" db="EMBL/GenBank/DDBJ databases">
        <title>Phytopthora megakarya and P. palmivora, two closely related causual agents of cacao black pod achieved similar genome size and gene model numbers by different mechanisms.</title>
        <authorList>
            <person name="Ali S."/>
            <person name="Shao J."/>
            <person name="Larry D.J."/>
            <person name="Kronmiller B."/>
            <person name="Shen D."/>
            <person name="Strem M.D."/>
            <person name="Melnick R.L."/>
            <person name="Guiltinan M.J."/>
            <person name="Tyler B.M."/>
            <person name="Meinhardt L.W."/>
            <person name="Bailey B.A."/>
        </authorList>
    </citation>
    <scope>NUCLEOTIDE SEQUENCE [LARGE SCALE GENOMIC DNA]</scope>
    <source>
        <strain evidence="9">zdho120</strain>
    </source>
</reference>